<dbReference type="PROSITE" id="PS51471">
    <property type="entry name" value="FE2OG_OXY"/>
    <property type="match status" value="1"/>
</dbReference>
<dbReference type="Gene3D" id="2.60.120.330">
    <property type="entry name" value="B-lactam Antibiotic, Isopenicillin N Synthase, Chain"/>
    <property type="match status" value="1"/>
</dbReference>
<dbReference type="AlphaFoldDB" id="A0A392PSE7"/>
<protein>
    <submittedName>
        <fullName evidence="5">Protein SRG1-like</fullName>
    </submittedName>
</protein>
<proteinExistence type="predicted"/>
<dbReference type="Proteomes" id="UP000265520">
    <property type="component" value="Unassembled WGS sequence"/>
</dbReference>
<dbReference type="InterPro" id="IPR005123">
    <property type="entry name" value="Oxoglu/Fe-dep_dioxygenase_dom"/>
</dbReference>
<dbReference type="EMBL" id="LXQA010094726">
    <property type="protein sequence ID" value="MCI15023.1"/>
    <property type="molecule type" value="Genomic_DNA"/>
</dbReference>
<keyword evidence="3" id="KW-0408">Iron</keyword>
<reference evidence="5 6" key="1">
    <citation type="journal article" date="2018" name="Front. Plant Sci.">
        <title>Red Clover (Trifolium pratense) and Zigzag Clover (T. medium) - A Picture of Genomic Similarities and Differences.</title>
        <authorList>
            <person name="Dluhosova J."/>
            <person name="Istvanek J."/>
            <person name="Nedelnik J."/>
            <person name="Repkova J."/>
        </authorList>
    </citation>
    <scope>NUCLEOTIDE SEQUENCE [LARGE SCALE GENOMIC DNA]</scope>
    <source>
        <strain evidence="6">cv. 10/8</strain>
        <tissue evidence="5">Leaf</tissue>
    </source>
</reference>
<dbReference type="InterPro" id="IPR044861">
    <property type="entry name" value="IPNS-like_FE2OG_OXY"/>
</dbReference>
<name>A0A392PSE7_9FABA</name>
<keyword evidence="2" id="KW-0847">Vitamin C</keyword>
<evidence type="ECO:0000256" key="2">
    <source>
        <dbReference type="ARBA" id="ARBA00022896"/>
    </source>
</evidence>
<evidence type="ECO:0000313" key="5">
    <source>
        <dbReference type="EMBL" id="MCI15023.1"/>
    </source>
</evidence>
<feature type="non-terminal residue" evidence="5">
    <location>
        <position position="150"/>
    </location>
</feature>
<accession>A0A392PSE7</accession>
<evidence type="ECO:0000256" key="3">
    <source>
        <dbReference type="ARBA" id="ARBA00023004"/>
    </source>
</evidence>
<comment type="caution">
    <text evidence="5">The sequence shown here is derived from an EMBL/GenBank/DDBJ whole genome shotgun (WGS) entry which is preliminary data.</text>
</comment>
<dbReference type="PANTHER" id="PTHR47991">
    <property type="entry name" value="OXOGLUTARATE/IRON-DEPENDENT DIOXYGENASE"/>
    <property type="match status" value="1"/>
</dbReference>
<dbReference type="SUPFAM" id="SSF51197">
    <property type="entry name" value="Clavaminate synthase-like"/>
    <property type="match status" value="1"/>
</dbReference>
<keyword evidence="6" id="KW-1185">Reference proteome</keyword>
<keyword evidence="1" id="KW-0479">Metal-binding</keyword>
<feature type="domain" description="Fe2OG dioxygenase" evidence="4">
    <location>
        <begin position="85"/>
        <end position="150"/>
    </location>
</feature>
<evidence type="ECO:0000259" key="4">
    <source>
        <dbReference type="PROSITE" id="PS51471"/>
    </source>
</evidence>
<evidence type="ECO:0000313" key="6">
    <source>
        <dbReference type="Proteomes" id="UP000265520"/>
    </source>
</evidence>
<dbReference type="InterPro" id="IPR027443">
    <property type="entry name" value="IPNS-like_sf"/>
</dbReference>
<dbReference type="InterPro" id="IPR050295">
    <property type="entry name" value="Plant_2OG-oxidoreductases"/>
</dbReference>
<evidence type="ECO:0000256" key="1">
    <source>
        <dbReference type="ARBA" id="ARBA00022723"/>
    </source>
</evidence>
<dbReference type="GO" id="GO:0046872">
    <property type="term" value="F:metal ion binding"/>
    <property type="evidence" value="ECO:0007669"/>
    <property type="project" value="UniProtKB-KW"/>
</dbReference>
<dbReference type="GO" id="GO:0031418">
    <property type="term" value="F:L-ascorbic acid binding"/>
    <property type="evidence" value="ECO:0007669"/>
    <property type="project" value="UniProtKB-KW"/>
</dbReference>
<organism evidence="5 6">
    <name type="scientific">Trifolium medium</name>
    <dbReference type="NCBI Taxonomy" id="97028"/>
    <lineage>
        <taxon>Eukaryota</taxon>
        <taxon>Viridiplantae</taxon>
        <taxon>Streptophyta</taxon>
        <taxon>Embryophyta</taxon>
        <taxon>Tracheophyta</taxon>
        <taxon>Spermatophyta</taxon>
        <taxon>Magnoliopsida</taxon>
        <taxon>eudicotyledons</taxon>
        <taxon>Gunneridae</taxon>
        <taxon>Pentapetalae</taxon>
        <taxon>rosids</taxon>
        <taxon>fabids</taxon>
        <taxon>Fabales</taxon>
        <taxon>Fabaceae</taxon>
        <taxon>Papilionoideae</taxon>
        <taxon>50 kb inversion clade</taxon>
        <taxon>NPAAA clade</taxon>
        <taxon>Hologalegina</taxon>
        <taxon>IRL clade</taxon>
        <taxon>Trifolieae</taxon>
        <taxon>Trifolium</taxon>
    </lineage>
</organism>
<sequence length="150" mass="17290">MQGFGQLYVPLEEQKLRWGDAFLIKTFPLHIRLPHLFPCIPQPFRDNLENYCLEMNKLCFTIIKFMAKALKIQQQSEMLDFFKEGEQTIRMGYYPPCPQPDQVIGLDPHSDISALTILLQVNEMQGLQIKKDGLWVPVNPLPDAFVVNVG</sequence>
<dbReference type="Pfam" id="PF03171">
    <property type="entry name" value="2OG-FeII_Oxy"/>
    <property type="match status" value="1"/>
</dbReference>